<dbReference type="GeneID" id="113495574"/>
<dbReference type="KEGG" id="tnl:113495574"/>
<reference evidence="9" key="1">
    <citation type="submission" date="2025-08" db="UniProtKB">
        <authorList>
            <consortium name="RefSeq"/>
        </authorList>
    </citation>
    <scope>IDENTIFICATION</scope>
</reference>
<keyword evidence="4" id="KW-0479">Metal-binding</keyword>
<evidence type="ECO:0000256" key="1">
    <source>
        <dbReference type="ARBA" id="ARBA00001936"/>
    </source>
</evidence>
<name>A0A7E5VPC1_TRINI</name>
<evidence type="ECO:0000256" key="5">
    <source>
        <dbReference type="ARBA" id="ARBA00022842"/>
    </source>
</evidence>
<dbReference type="GO" id="GO:0046872">
    <property type="term" value="F:metal ion binding"/>
    <property type="evidence" value="ECO:0007669"/>
    <property type="project" value="UniProtKB-KW"/>
</dbReference>
<dbReference type="Pfam" id="PF03828">
    <property type="entry name" value="PAP_assoc"/>
    <property type="match status" value="1"/>
</dbReference>
<evidence type="ECO:0000313" key="9">
    <source>
        <dbReference type="RefSeq" id="XP_026730144.1"/>
    </source>
</evidence>
<protein>
    <submittedName>
        <fullName evidence="9">Poly(A) RNA polymerase, mitochondrial-like isoform X1</fullName>
    </submittedName>
</protein>
<evidence type="ECO:0000256" key="2">
    <source>
        <dbReference type="ARBA" id="ARBA00001946"/>
    </source>
</evidence>
<evidence type="ECO:0000259" key="6">
    <source>
        <dbReference type="Pfam" id="PF03828"/>
    </source>
</evidence>
<evidence type="ECO:0000256" key="4">
    <source>
        <dbReference type="ARBA" id="ARBA00022723"/>
    </source>
</evidence>
<evidence type="ECO:0000256" key="3">
    <source>
        <dbReference type="ARBA" id="ARBA00022679"/>
    </source>
</evidence>
<dbReference type="Pfam" id="PF22600">
    <property type="entry name" value="MTPAP-like_central"/>
    <property type="match status" value="1"/>
</dbReference>
<dbReference type="InterPro" id="IPR054708">
    <property type="entry name" value="MTPAP-like_central"/>
</dbReference>
<comment type="cofactor">
    <cofactor evidence="2">
        <name>Mg(2+)</name>
        <dbReference type="ChEBI" id="CHEBI:18420"/>
    </cofactor>
</comment>
<organism evidence="8 9">
    <name type="scientific">Trichoplusia ni</name>
    <name type="common">Cabbage looper</name>
    <dbReference type="NCBI Taxonomy" id="7111"/>
    <lineage>
        <taxon>Eukaryota</taxon>
        <taxon>Metazoa</taxon>
        <taxon>Ecdysozoa</taxon>
        <taxon>Arthropoda</taxon>
        <taxon>Hexapoda</taxon>
        <taxon>Insecta</taxon>
        <taxon>Pterygota</taxon>
        <taxon>Neoptera</taxon>
        <taxon>Endopterygota</taxon>
        <taxon>Lepidoptera</taxon>
        <taxon>Glossata</taxon>
        <taxon>Ditrysia</taxon>
        <taxon>Noctuoidea</taxon>
        <taxon>Noctuidae</taxon>
        <taxon>Plusiinae</taxon>
        <taxon>Trichoplusia</taxon>
    </lineage>
</organism>
<dbReference type="PANTHER" id="PTHR12271:SF133">
    <property type="entry name" value="POLY(A) RNA POLYMERASE, MITOCHONDRIAL"/>
    <property type="match status" value="1"/>
</dbReference>
<dbReference type="FunCoup" id="A0A7E5VPC1">
    <property type="interactions" value="1782"/>
</dbReference>
<accession>A0A7E5VPC1</accession>
<dbReference type="InterPro" id="IPR002058">
    <property type="entry name" value="PAP_assoc"/>
</dbReference>
<gene>
    <name evidence="9" type="primary">LOC113495574</name>
</gene>
<dbReference type="Gene3D" id="3.30.460.10">
    <property type="entry name" value="Beta Polymerase, domain 2"/>
    <property type="match status" value="1"/>
</dbReference>
<keyword evidence="5" id="KW-0460">Magnesium</keyword>
<dbReference type="AlphaFoldDB" id="A0A7E5VPC1"/>
<dbReference type="SUPFAM" id="SSF81631">
    <property type="entry name" value="PAP/OAS1 substrate-binding domain"/>
    <property type="match status" value="1"/>
</dbReference>
<feature type="domain" description="Poly(A) RNA polymerase mitochondrial-like central palm" evidence="7">
    <location>
        <begin position="177"/>
        <end position="362"/>
    </location>
</feature>
<dbReference type="InterPro" id="IPR043519">
    <property type="entry name" value="NT_sf"/>
</dbReference>
<keyword evidence="8" id="KW-1185">Reference proteome</keyword>
<comment type="cofactor">
    <cofactor evidence="1">
        <name>Mn(2+)</name>
        <dbReference type="ChEBI" id="CHEBI:29035"/>
    </cofactor>
</comment>
<dbReference type="PANTHER" id="PTHR12271">
    <property type="entry name" value="POLY A POLYMERASE CID PAP -RELATED"/>
    <property type="match status" value="1"/>
</dbReference>
<evidence type="ECO:0000313" key="8">
    <source>
        <dbReference type="Proteomes" id="UP000322000"/>
    </source>
</evidence>
<dbReference type="CDD" id="cd05402">
    <property type="entry name" value="NT_PAP_TUTase"/>
    <property type="match status" value="1"/>
</dbReference>
<sequence length="654" mass="74714">MSVLFQTLVNKGKIHLFRNLLKSTPSSCKCLLVRKHSDGAQRFVSFDEVVAQRRAEARRSIVVQVNSEASFNELYGYCSKYATIAGVHHYKNTGGEHFMLIEFSSEDNLKEIIKSCSTHQKDLDVMALNSPFLWFRAASGKKEVFKTPSMTLSSMDGCSMVDEDELFQELLKCDTVSDQIQLLYDRTKLNDLGIRLRYMVARQVECVFESLYANIAVRPFGSSVNGFGKMGCDLDLVLTNTLTEEMWNELYHANVRRAQVKQKMKSKSKHNHSVSRLGPLDESSAHKRLVFQDKRCEGGRSPRQRHMESVAELLELRVPGAARLQRILHARVPIVKFAHDYTDLDCDLCYNNMSGVHMSSLLWSLGGLDARVRPLTFAVRRWAQAAALTNPHPGRWITNFPLTLMVLFFLQNTPGGCVLPTVKTLVQRAGKEDVRIAEENLNCTFLRDMNKLPPECYSQNKANLQTLLLQFFEFYSQFNFQDKAISINEGTAIRKPNSLPLYVVNPLEQALNVSRNVSYEECERLKLEVRNAAWQLEAGLEGQKNDDWGVLGLVERKTTRGLKKLLRVGNSHRLVSVKDLFNDTEESVSKETLKNKLERLTPKSDTEIEKNVKEMKDTLGKDKKDQKEQKVVKMKFKNNQIASEVFRIRRDKIL</sequence>
<evidence type="ECO:0000259" key="7">
    <source>
        <dbReference type="Pfam" id="PF22600"/>
    </source>
</evidence>
<dbReference type="GO" id="GO:1990817">
    <property type="term" value="F:poly(A) RNA polymerase activity"/>
    <property type="evidence" value="ECO:0007669"/>
    <property type="project" value="TreeGrafter"/>
</dbReference>
<dbReference type="SUPFAM" id="SSF81301">
    <property type="entry name" value="Nucleotidyltransferase"/>
    <property type="match status" value="1"/>
</dbReference>
<dbReference type="RefSeq" id="XP_026730144.1">
    <property type="nucleotide sequence ID" value="XM_026874343.1"/>
</dbReference>
<keyword evidence="3" id="KW-0808">Transferase</keyword>
<dbReference type="Proteomes" id="UP000322000">
    <property type="component" value="Chromosome 7"/>
</dbReference>
<feature type="domain" description="PAP-associated" evidence="6">
    <location>
        <begin position="463"/>
        <end position="497"/>
    </location>
</feature>
<dbReference type="Gene3D" id="1.10.1410.10">
    <property type="match status" value="1"/>
</dbReference>
<dbReference type="InParanoid" id="A0A7E5VPC1"/>
<dbReference type="OrthoDB" id="434989at2759"/>
<dbReference type="GO" id="GO:0031123">
    <property type="term" value="P:RNA 3'-end processing"/>
    <property type="evidence" value="ECO:0007669"/>
    <property type="project" value="TreeGrafter"/>
</dbReference>
<proteinExistence type="predicted"/>